<protein>
    <submittedName>
        <fullName evidence="9">Apoptotic ATPase</fullName>
    </submittedName>
</protein>
<dbReference type="Pfam" id="PF18052">
    <property type="entry name" value="Rx_N"/>
    <property type="match status" value="1"/>
</dbReference>
<evidence type="ECO:0000256" key="5">
    <source>
        <dbReference type="ARBA" id="ARBA00022821"/>
    </source>
</evidence>
<dbReference type="Gene3D" id="3.40.50.300">
    <property type="entry name" value="P-loop containing nucleotide triphosphate hydrolases"/>
    <property type="match status" value="1"/>
</dbReference>
<proteinExistence type="inferred from homology"/>
<accession>A0A8S0RZM1</accession>
<keyword evidence="2" id="KW-0433">Leucine-rich repeat</keyword>
<dbReference type="InterPro" id="IPR002182">
    <property type="entry name" value="NB-ARC"/>
</dbReference>
<dbReference type="SUPFAM" id="SSF52540">
    <property type="entry name" value="P-loop containing nucleoside triphosphate hydrolases"/>
    <property type="match status" value="1"/>
</dbReference>
<dbReference type="InterPro" id="IPR027417">
    <property type="entry name" value="P-loop_NTPase"/>
</dbReference>
<dbReference type="GO" id="GO:0043531">
    <property type="term" value="F:ADP binding"/>
    <property type="evidence" value="ECO:0007669"/>
    <property type="project" value="InterPro"/>
</dbReference>
<evidence type="ECO:0000256" key="4">
    <source>
        <dbReference type="ARBA" id="ARBA00022741"/>
    </source>
</evidence>
<evidence type="ECO:0000259" key="8">
    <source>
        <dbReference type="Pfam" id="PF18052"/>
    </source>
</evidence>
<dbReference type="PANTHER" id="PTHR36766:SF30">
    <property type="entry name" value="TIR-NBS TYPE DISEASE RESISTANCE PROTEIN-RELATED"/>
    <property type="match status" value="1"/>
</dbReference>
<feature type="domain" description="NB-ARC" evidence="7">
    <location>
        <begin position="171"/>
        <end position="330"/>
    </location>
</feature>
<gene>
    <name evidence="9" type="ORF">OLEA9_A055862</name>
</gene>
<dbReference type="GO" id="GO:0006952">
    <property type="term" value="P:defense response"/>
    <property type="evidence" value="ECO:0007669"/>
    <property type="project" value="UniProtKB-KW"/>
</dbReference>
<evidence type="ECO:0000313" key="9">
    <source>
        <dbReference type="EMBL" id="CAA2984609.1"/>
    </source>
</evidence>
<dbReference type="Gene3D" id="1.20.5.4130">
    <property type="match status" value="1"/>
</dbReference>
<feature type="domain" description="Disease resistance N-terminal" evidence="8">
    <location>
        <begin position="10"/>
        <end position="95"/>
    </location>
</feature>
<sequence length="388" mass="43526">MAELAVFTAVINKLVGISANLIFEAGSSLYNLEEDIKWIEGKMRHFKSCLKDAELKRDGSHEVANLINEMRDLACEIEDILDTYLPEIASHKGKRPFGLVKHAACILGYGATSCTFSLKIKKIKGRARDIEATREGCQVNTDGHGGNADSEVWNQRKEFLVATESMVVGRQDTVRELQEKLRSSECKIICVVGEAGVGKTTVAKKLYKEMRNEFTSSASVYVSNKPIVQELQLEIAKQIGLGKDKMDENWKVNLRSLLNEKSCLILLDDIWTTKAWDELKNVIPMNSKTRSRIIITSRYTDVGRYIGDERSLVELKHLDQEKSWELFSELIKSSSENINERFLTTELGGIARKIVERCGGLPLAIVVGLVCCDREEESNLLGMKCLTS</sequence>
<evidence type="ECO:0000313" key="10">
    <source>
        <dbReference type="Proteomes" id="UP000594638"/>
    </source>
</evidence>
<dbReference type="Gene3D" id="1.10.8.430">
    <property type="entry name" value="Helical domain of apoptotic protease-activating factors"/>
    <property type="match status" value="1"/>
</dbReference>
<reference evidence="9 10" key="1">
    <citation type="submission" date="2019-12" db="EMBL/GenBank/DDBJ databases">
        <authorList>
            <person name="Alioto T."/>
            <person name="Alioto T."/>
            <person name="Gomez Garrido J."/>
        </authorList>
    </citation>
    <scope>NUCLEOTIDE SEQUENCE [LARGE SCALE GENOMIC DNA]</scope>
</reference>
<dbReference type="InterPro" id="IPR041118">
    <property type="entry name" value="Rx_N"/>
</dbReference>
<dbReference type="FunFam" id="3.40.50.300:FF:001091">
    <property type="entry name" value="Probable disease resistance protein At1g61300"/>
    <property type="match status" value="1"/>
</dbReference>
<evidence type="ECO:0000256" key="3">
    <source>
        <dbReference type="ARBA" id="ARBA00022737"/>
    </source>
</evidence>
<dbReference type="GO" id="GO:0005524">
    <property type="term" value="F:ATP binding"/>
    <property type="evidence" value="ECO:0007669"/>
    <property type="project" value="UniProtKB-KW"/>
</dbReference>
<dbReference type="OrthoDB" id="1303165at2759"/>
<dbReference type="Pfam" id="PF00931">
    <property type="entry name" value="NB-ARC"/>
    <property type="match status" value="1"/>
</dbReference>
<evidence type="ECO:0000256" key="6">
    <source>
        <dbReference type="ARBA" id="ARBA00022840"/>
    </source>
</evidence>
<comment type="similarity">
    <text evidence="1">Belongs to the disease resistance NB-LRR family.</text>
</comment>
<keyword evidence="5" id="KW-0611">Plant defense</keyword>
<keyword evidence="4" id="KW-0547">Nucleotide-binding</keyword>
<comment type="caution">
    <text evidence="9">The sequence shown here is derived from an EMBL/GenBank/DDBJ whole genome shotgun (WGS) entry which is preliminary data.</text>
</comment>
<dbReference type="AlphaFoldDB" id="A0A8S0RZM1"/>
<dbReference type="PRINTS" id="PR00364">
    <property type="entry name" value="DISEASERSIST"/>
</dbReference>
<keyword evidence="10" id="KW-1185">Reference proteome</keyword>
<dbReference type="InterPro" id="IPR042197">
    <property type="entry name" value="Apaf_helical"/>
</dbReference>
<organism evidence="9 10">
    <name type="scientific">Olea europaea subsp. europaea</name>
    <dbReference type="NCBI Taxonomy" id="158383"/>
    <lineage>
        <taxon>Eukaryota</taxon>
        <taxon>Viridiplantae</taxon>
        <taxon>Streptophyta</taxon>
        <taxon>Embryophyta</taxon>
        <taxon>Tracheophyta</taxon>
        <taxon>Spermatophyta</taxon>
        <taxon>Magnoliopsida</taxon>
        <taxon>eudicotyledons</taxon>
        <taxon>Gunneridae</taxon>
        <taxon>Pentapetalae</taxon>
        <taxon>asterids</taxon>
        <taxon>lamiids</taxon>
        <taxon>Lamiales</taxon>
        <taxon>Oleaceae</taxon>
        <taxon>Oleeae</taxon>
        <taxon>Olea</taxon>
    </lineage>
</organism>
<dbReference type="Proteomes" id="UP000594638">
    <property type="component" value="Unassembled WGS sequence"/>
</dbReference>
<evidence type="ECO:0000256" key="2">
    <source>
        <dbReference type="ARBA" id="ARBA00022614"/>
    </source>
</evidence>
<dbReference type="PANTHER" id="PTHR36766">
    <property type="entry name" value="PLANT BROAD-SPECTRUM MILDEW RESISTANCE PROTEIN RPW8"/>
    <property type="match status" value="1"/>
</dbReference>
<keyword evidence="3" id="KW-0677">Repeat</keyword>
<dbReference type="EMBL" id="CACTIH010003772">
    <property type="protein sequence ID" value="CAA2984609.1"/>
    <property type="molecule type" value="Genomic_DNA"/>
</dbReference>
<dbReference type="CDD" id="cd14798">
    <property type="entry name" value="RX-CC_like"/>
    <property type="match status" value="1"/>
</dbReference>
<evidence type="ECO:0000259" key="7">
    <source>
        <dbReference type="Pfam" id="PF00931"/>
    </source>
</evidence>
<dbReference type="InterPro" id="IPR038005">
    <property type="entry name" value="RX-like_CC"/>
</dbReference>
<name>A0A8S0RZM1_OLEEU</name>
<evidence type="ECO:0000256" key="1">
    <source>
        <dbReference type="ARBA" id="ARBA00008894"/>
    </source>
</evidence>
<keyword evidence="6" id="KW-0067">ATP-binding</keyword>
<dbReference type="Gramene" id="OE9A055862T1">
    <property type="protein sequence ID" value="OE9A055862C1"/>
    <property type="gene ID" value="OE9A055862"/>
</dbReference>